<feature type="compositionally biased region" description="Acidic residues" evidence="1">
    <location>
        <begin position="23"/>
        <end position="39"/>
    </location>
</feature>
<evidence type="ECO:0000313" key="3">
    <source>
        <dbReference type="Proteomes" id="UP000807353"/>
    </source>
</evidence>
<feature type="compositionally biased region" description="Polar residues" evidence="1">
    <location>
        <begin position="59"/>
        <end position="71"/>
    </location>
</feature>
<name>A0A9P6CET1_9AGAR</name>
<feature type="compositionally biased region" description="Polar residues" evidence="1">
    <location>
        <begin position="1"/>
        <end position="19"/>
    </location>
</feature>
<feature type="compositionally biased region" description="Polar residues" evidence="1">
    <location>
        <begin position="151"/>
        <end position="162"/>
    </location>
</feature>
<feature type="region of interest" description="Disordered" evidence="1">
    <location>
        <begin position="1"/>
        <end position="203"/>
    </location>
</feature>
<gene>
    <name evidence="2" type="ORF">BDZ94DRAFT_627949</name>
</gene>
<organism evidence="2 3">
    <name type="scientific">Collybia nuda</name>
    <dbReference type="NCBI Taxonomy" id="64659"/>
    <lineage>
        <taxon>Eukaryota</taxon>
        <taxon>Fungi</taxon>
        <taxon>Dikarya</taxon>
        <taxon>Basidiomycota</taxon>
        <taxon>Agaricomycotina</taxon>
        <taxon>Agaricomycetes</taxon>
        <taxon>Agaricomycetidae</taxon>
        <taxon>Agaricales</taxon>
        <taxon>Tricholomatineae</taxon>
        <taxon>Clitocybaceae</taxon>
        <taxon>Collybia</taxon>
    </lineage>
</organism>
<feature type="compositionally biased region" description="Polar residues" evidence="1">
    <location>
        <begin position="112"/>
        <end position="128"/>
    </location>
</feature>
<protein>
    <submittedName>
        <fullName evidence="2">Uncharacterized protein</fullName>
    </submittedName>
</protein>
<feature type="compositionally biased region" description="Pro residues" evidence="1">
    <location>
        <begin position="100"/>
        <end position="111"/>
    </location>
</feature>
<feature type="compositionally biased region" description="Polar residues" evidence="1">
    <location>
        <begin position="78"/>
        <end position="88"/>
    </location>
</feature>
<dbReference type="Proteomes" id="UP000807353">
    <property type="component" value="Unassembled WGS sequence"/>
</dbReference>
<comment type="caution">
    <text evidence="2">The sequence shown here is derived from an EMBL/GenBank/DDBJ whole genome shotgun (WGS) entry which is preliminary data.</text>
</comment>
<evidence type="ECO:0000256" key="1">
    <source>
        <dbReference type="SAM" id="MobiDB-lite"/>
    </source>
</evidence>
<dbReference type="EMBL" id="MU150264">
    <property type="protein sequence ID" value="KAF9463192.1"/>
    <property type="molecule type" value="Genomic_DNA"/>
</dbReference>
<evidence type="ECO:0000313" key="2">
    <source>
        <dbReference type="EMBL" id="KAF9463192.1"/>
    </source>
</evidence>
<reference evidence="2" key="1">
    <citation type="submission" date="2020-11" db="EMBL/GenBank/DDBJ databases">
        <authorList>
            <consortium name="DOE Joint Genome Institute"/>
            <person name="Ahrendt S."/>
            <person name="Riley R."/>
            <person name="Andreopoulos W."/>
            <person name="Labutti K."/>
            <person name="Pangilinan J."/>
            <person name="Ruiz-Duenas F.J."/>
            <person name="Barrasa J.M."/>
            <person name="Sanchez-Garcia M."/>
            <person name="Camarero S."/>
            <person name="Miyauchi S."/>
            <person name="Serrano A."/>
            <person name="Linde D."/>
            <person name="Babiker R."/>
            <person name="Drula E."/>
            <person name="Ayuso-Fernandez I."/>
            <person name="Pacheco R."/>
            <person name="Padilla G."/>
            <person name="Ferreira P."/>
            <person name="Barriuso J."/>
            <person name="Kellner H."/>
            <person name="Castanera R."/>
            <person name="Alfaro M."/>
            <person name="Ramirez L."/>
            <person name="Pisabarro A.G."/>
            <person name="Kuo A."/>
            <person name="Tritt A."/>
            <person name="Lipzen A."/>
            <person name="He G."/>
            <person name="Yan M."/>
            <person name="Ng V."/>
            <person name="Cullen D."/>
            <person name="Martin F."/>
            <person name="Rosso M.-N."/>
            <person name="Henrissat B."/>
            <person name="Hibbett D."/>
            <person name="Martinez A.T."/>
            <person name="Grigoriev I.V."/>
        </authorList>
    </citation>
    <scope>NUCLEOTIDE SEQUENCE</scope>
    <source>
        <strain evidence="2">CBS 247.69</strain>
    </source>
</reference>
<proteinExistence type="predicted"/>
<keyword evidence="3" id="KW-1185">Reference proteome</keyword>
<dbReference type="AlphaFoldDB" id="A0A9P6CET1"/>
<sequence>MNPSFHKNSFVAQPLTSQRPENDIYDQSESEVDQLEYSDSEMSKYASTITGAHQKENISDLSTNTQRPNTPNDEEPSSTRQKIISTPSPGIKAPALPVNTPRPFPLTPPQPSQVFNEPTSRMQTPDGTNDSKSDSDSLPEVADMLARMRPTYSTSQVNQHRSITARDDATRDVNTNAGSALHFTPVKRHDTESPRVPKSSYKPTCTIVETPKSTIIEILDSDTDGEHPPQARSKISSSGISCLPSSHLFNFHCLPANQFLPDTVRAELHTTFESQTAYWRTKG</sequence>
<accession>A0A9P6CET1</accession>